<dbReference type="InterPro" id="IPR011990">
    <property type="entry name" value="TPR-like_helical_dom_sf"/>
</dbReference>
<keyword evidence="6" id="KW-1185">Reference proteome</keyword>
<name>A0A4E0QN53_9GAMM</name>
<dbReference type="Pfam" id="PF00069">
    <property type="entry name" value="Pkinase"/>
    <property type="match status" value="1"/>
</dbReference>
<evidence type="ECO:0000259" key="4">
    <source>
        <dbReference type="PROSITE" id="PS50011"/>
    </source>
</evidence>
<dbReference type="CDD" id="cd14014">
    <property type="entry name" value="STKc_PknB_like"/>
    <property type="match status" value="1"/>
</dbReference>
<evidence type="ECO:0000256" key="2">
    <source>
        <dbReference type="ARBA" id="ARBA00022840"/>
    </source>
</evidence>
<dbReference type="Gene3D" id="1.25.40.10">
    <property type="entry name" value="Tetratricopeptide repeat domain"/>
    <property type="match status" value="1"/>
</dbReference>
<dbReference type="SUPFAM" id="SSF56112">
    <property type="entry name" value="Protein kinase-like (PK-like)"/>
    <property type="match status" value="1"/>
</dbReference>
<dbReference type="Gene3D" id="1.10.510.10">
    <property type="entry name" value="Transferase(Phosphotransferase) domain 1"/>
    <property type="match status" value="1"/>
</dbReference>
<accession>A0A4E0QN53</accession>
<dbReference type="PROSITE" id="PS00108">
    <property type="entry name" value="PROTEIN_KINASE_ST"/>
    <property type="match status" value="1"/>
</dbReference>
<gene>
    <name evidence="5" type="ORF">PN36_25510</name>
</gene>
<sequence length="706" mass="79443">MSPTTLIKAGIGFLLGGPLIEIFVEKAGDKAASIFKEKFTFTAFEIAATYQESYSYALAAISAGLADNKFQFLQSLTHSKVEREFAEQIEQYYLQPFVAQHNLSAPELRKQLIDNFKNLVDLPPIFKGENRHFTESELAAFLNESGTFAITDLILAQLREVTELDDTLVAFFSYEDLLGKATLFFFRHLLHNDSRAKTTLETLQRECLLVKVDAIQTSQEQLLTRLQQQLEQQNASAIAAIQAGNFAKVEQLTPTLKGLQNAIDTVPQRLQAAVVAWQESHQQFIEFSDRFDNWRYLLDAKVDQVLEAVSTLGDMDETLKTLLQEFRAFKYKYELSEHVKARDEFMHHSPESTAKIDQALATLKRLPVHNYQLMNLAGTVVSSTGSVDEAEQLFLEARDCAQNPAEKALASFNLFQVRLRRLAYRDALADLQSAIEIEPSYALHNVNRYPLEKLLGAGGMGCVFLCHDLDEDNRQVVVKCFWEGRKGARHEVFKEARIMRQIAGDYVPKPLHWDYADAIHQEKPYFVTEYIEGALDGENWLSKKGKLDLANGLEVAKQIAQGLALAHQAGVCHFDLKPANLLLKSENNRLVVKIIDFGLARVATSLKQEAAKTQVQSGKSLLVQNVFGTLDYAPPEQLGDMRYGQPDAKSDVFAFGATLYRLLSGESPRFPHPSELPDSPELQLLLLDCLKPNPKKRPAIDEVIER</sequence>
<dbReference type="Gene3D" id="3.30.200.20">
    <property type="entry name" value="Phosphorylase Kinase, domain 1"/>
    <property type="match status" value="1"/>
</dbReference>
<keyword evidence="1 3" id="KW-0547">Nucleotide-binding</keyword>
<evidence type="ECO:0000313" key="6">
    <source>
        <dbReference type="Proteomes" id="UP000030428"/>
    </source>
</evidence>
<keyword evidence="2 3" id="KW-0067">ATP-binding</keyword>
<organism evidence="5 6">
    <name type="scientific">Candidatus Thiomargarita nelsonii</name>
    <dbReference type="NCBI Taxonomy" id="1003181"/>
    <lineage>
        <taxon>Bacteria</taxon>
        <taxon>Pseudomonadati</taxon>
        <taxon>Pseudomonadota</taxon>
        <taxon>Gammaproteobacteria</taxon>
        <taxon>Thiotrichales</taxon>
        <taxon>Thiotrichaceae</taxon>
        <taxon>Thiomargarita</taxon>
    </lineage>
</organism>
<dbReference type="InterPro" id="IPR011009">
    <property type="entry name" value="Kinase-like_dom_sf"/>
</dbReference>
<dbReference type="GO" id="GO:0004672">
    <property type="term" value="F:protein kinase activity"/>
    <property type="evidence" value="ECO:0007669"/>
    <property type="project" value="InterPro"/>
</dbReference>
<dbReference type="PROSITE" id="PS50011">
    <property type="entry name" value="PROTEIN_KINASE_DOM"/>
    <property type="match status" value="1"/>
</dbReference>
<proteinExistence type="predicted"/>
<dbReference type="PROSITE" id="PS00107">
    <property type="entry name" value="PROTEIN_KINASE_ATP"/>
    <property type="match status" value="1"/>
</dbReference>
<dbReference type="PANTHER" id="PTHR44167">
    <property type="entry name" value="OVARIAN-SPECIFIC SERINE/THREONINE-PROTEIN KINASE LOK-RELATED"/>
    <property type="match status" value="1"/>
</dbReference>
<dbReference type="InterPro" id="IPR000719">
    <property type="entry name" value="Prot_kinase_dom"/>
</dbReference>
<dbReference type="Proteomes" id="UP000030428">
    <property type="component" value="Unassembled WGS sequence"/>
</dbReference>
<dbReference type="InterPro" id="IPR008271">
    <property type="entry name" value="Ser/Thr_kinase_AS"/>
</dbReference>
<dbReference type="EMBL" id="JSZA02000140">
    <property type="protein sequence ID" value="TGN99990.1"/>
    <property type="molecule type" value="Genomic_DNA"/>
</dbReference>
<feature type="domain" description="Protein kinase" evidence="4">
    <location>
        <begin position="449"/>
        <end position="706"/>
    </location>
</feature>
<feature type="binding site" evidence="3">
    <location>
        <position position="479"/>
    </location>
    <ligand>
        <name>ATP</name>
        <dbReference type="ChEBI" id="CHEBI:30616"/>
    </ligand>
</feature>
<evidence type="ECO:0000313" key="5">
    <source>
        <dbReference type="EMBL" id="TGN99990.1"/>
    </source>
</evidence>
<reference evidence="5 6" key="1">
    <citation type="journal article" date="2016" name="Front. Microbiol.">
        <title>Single-Cell (Meta-)Genomics of a Dimorphic Candidatus Thiomargarita nelsonii Reveals Genomic Plasticity.</title>
        <authorList>
            <person name="Flood B.E."/>
            <person name="Fliss P."/>
            <person name="Jones D.S."/>
            <person name="Dick G.J."/>
            <person name="Jain S."/>
            <person name="Kaster A.K."/>
            <person name="Winkel M."/>
            <person name="Mussmann M."/>
            <person name="Bailey J."/>
        </authorList>
    </citation>
    <scope>NUCLEOTIDE SEQUENCE [LARGE SCALE GENOMIC DNA]</scope>
    <source>
        <strain evidence="5">Hydrate Ridge</strain>
    </source>
</reference>
<evidence type="ECO:0000256" key="1">
    <source>
        <dbReference type="ARBA" id="ARBA00022741"/>
    </source>
</evidence>
<comment type="caution">
    <text evidence="5">The sequence shown here is derived from an EMBL/GenBank/DDBJ whole genome shotgun (WGS) entry which is preliminary data.</text>
</comment>
<evidence type="ECO:0000256" key="3">
    <source>
        <dbReference type="PROSITE-ProRule" id="PRU10141"/>
    </source>
</evidence>
<dbReference type="SUPFAM" id="SSF48452">
    <property type="entry name" value="TPR-like"/>
    <property type="match status" value="1"/>
</dbReference>
<dbReference type="PANTHER" id="PTHR44167:SF24">
    <property type="entry name" value="SERINE_THREONINE-PROTEIN KINASE CHK2"/>
    <property type="match status" value="1"/>
</dbReference>
<feature type="non-terminal residue" evidence="5">
    <location>
        <position position="706"/>
    </location>
</feature>
<dbReference type="AlphaFoldDB" id="A0A4E0QN53"/>
<protein>
    <recommendedName>
        <fullName evidence="4">Protein kinase domain-containing protein</fullName>
    </recommendedName>
</protein>
<dbReference type="SMART" id="SM00220">
    <property type="entry name" value="S_TKc"/>
    <property type="match status" value="1"/>
</dbReference>
<dbReference type="InterPro" id="IPR017441">
    <property type="entry name" value="Protein_kinase_ATP_BS"/>
</dbReference>
<dbReference type="GO" id="GO:0005524">
    <property type="term" value="F:ATP binding"/>
    <property type="evidence" value="ECO:0007669"/>
    <property type="project" value="UniProtKB-UniRule"/>
</dbReference>